<feature type="domain" description="Pyridoxamine 5'-phosphate oxidase N-terminal" evidence="1">
    <location>
        <begin position="21"/>
        <end position="145"/>
    </location>
</feature>
<gene>
    <name evidence="2" type="ORF">SAMN04488082_102221</name>
</gene>
<dbReference type="AlphaFoldDB" id="A0A1I3Q497"/>
<dbReference type="Gene3D" id="2.30.110.10">
    <property type="entry name" value="Electron Transport, Fmn-binding Protein, Chain A"/>
    <property type="match status" value="1"/>
</dbReference>
<dbReference type="EMBL" id="FORX01000002">
    <property type="protein sequence ID" value="SFJ29054.1"/>
    <property type="molecule type" value="Genomic_DNA"/>
</dbReference>
<keyword evidence="3" id="KW-1185">Reference proteome</keyword>
<dbReference type="InterPro" id="IPR011576">
    <property type="entry name" value="Pyridox_Oxase_N"/>
</dbReference>
<dbReference type="Pfam" id="PF01243">
    <property type="entry name" value="PNPOx_N"/>
    <property type="match status" value="1"/>
</dbReference>
<dbReference type="SUPFAM" id="SSF50475">
    <property type="entry name" value="FMN-binding split barrel"/>
    <property type="match status" value="1"/>
</dbReference>
<evidence type="ECO:0000313" key="2">
    <source>
        <dbReference type="EMBL" id="SFJ29054.1"/>
    </source>
</evidence>
<reference evidence="3" key="1">
    <citation type="submission" date="2016-10" db="EMBL/GenBank/DDBJ databases">
        <authorList>
            <person name="Varghese N."/>
            <person name="Submissions S."/>
        </authorList>
    </citation>
    <scope>NUCLEOTIDE SEQUENCE [LARGE SCALE GENOMIC DNA]</scope>
    <source>
        <strain evidence="3">DSM 5918</strain>
    </source>
</reference>
<organism evidence="2 3">
    <name type="scientific">Desulfomicrobium apsheronum</name>
    <dbReference type="NCBI Taxonomy" id="52560"/>
    <lineage>
        <taxon>Bacteria</taxon>
        <taxon>Pseudomonadati</taxon>
        <taxon>Thermodesulfobacteriota</taxon>
        <taxon>Desulfovibrionia</taxon>
        <taxon>Desulfovibrionales</taxon>
        <taxon>Desulfomicrobiaceae</taxon>
        <taxon>Desulfomicrobium</taxon>
    </lineage>
</organism>
<dbReference type="STRING" id="52560.SAMN04488082_102221"/>
<dbReference type="InterPro" id="IPR012349">
    <property type="entry name" value="Split_barrel_FMN-bd"/>
</dbReference>
<protein>
    <submittedName>
        <fullName evidence="2">Nitroimidazol reductase NimA, pyridoxamine 5'-phosphate oxidase superfamily</fullName>
    </submittedName>
</protein>
<evidence type="ECO:0000313" key="3">
    <source>
        <dbReference type="Proteomes" id="UP000198635"/>
    </source>
</evidence>
<sequence>MPTLMTQPNFVETTIADPQIRETLEAILGEQRSGVLATSFMDIPLCSQMAFAATHDLRTLIIVTPRQTAKYDNMSSNPNVSFLVSTARNDPSDPANAQALTVTAFATELDGERRHKAVNLFSRRHPNLSAFAAASDSAVMELKVDSYCLVNNFQKLTRIGLG</sequence>
<name>A0A1I3Q497_9BACT</name>
<dbReference type="Proteomes" id="UP000198635">
    <property type="component" value="Unassembled WGS sequence"/>
</dbReference>
<accession>A0A1I3Q497</accession>
<proteinExistence type="predicted"/>
<dbReference type="OrthoDB" id="5470955at2"/>
<dbReference type="RefSeq" id="WP_092372688.1">
    <property type="nucleotide sequence ID" value="NZ_FORX01000002.1"/>
</dbReference>
<evidence type="ECO:0000259" key="1">
    <source>
        <dbReference type="Pfam" id="PF01243"/>
    </source>
</evidence>